<reference evidence="9" key="1">
    <citation type="submission" date="2025-08" db="UniProtKB">
        <authorList>
            <consortium name="RefSeq"/>
        </authorList>
    </citation>
    <scope>IDENTIFICATION</scope>
</reference>
<keyword evidence="9" id="KW-0121">Carboxypeptidase</keyword>
<dbReference type="Proteomes" id="UP001652625">
    <property type="component" value="Chromosome 12"/>
</dbReference>
<proteinExistence type="inferred from homology"/>
<evidence type="ECO:0000256" key="5">
    <source>
        <dbReference type="PROSITE-ProRule" id="PRU01379"/>
    </source>
</evidence>
<keyword evidence="6" id="KW-1133">Transmembrane helix</keyword>
<evidence type="ECO:0000256" key="2">
    <source>
        <dbReference type="ARBA" id="ARBA00005988"/>
    </source>
</evidence>
<feature type="active site" description="Proton donor/acceptor" evidence="5">
    <location>
        <position position="322"/>
    </location>
</feature>
<keyword evidence="4" id="KW-0862">Zinc</keyword>
<comment type="cofactor">
    <cofactor evidence="1">
        <name>Zn(2+)</name>
        <dbReference type="ChEBI" id="CHEBI:29105"/>
    </cofactor>
</comment>
<sequence length="369" mass="42259">MATYIVGYVIIYVSLVKLILGAEVFPRFKPYKINIKNVSGLFDYTQYQPFNMIEKELHKISKSQLKSVEAKLFSIGTTFENRSLWALKIEEKDTRKLKKNIVIDCGAHAREWLAPSTCMYIINKLTLEHPSLRNTKLIKRFNWIIIPVLNPDGYAYTWHNQSTRLWRKNRSFTEKQINFINEKNDELCIGVDINRNFDEEWGGVGAPANPCFEMYAGDKPFSEKESIALSNFLNTTINETLAYISLHAFGLSWMTPWGFKKQLPKSFNEMKRVAQIAVNAMKKLSGVKYSIGTSHDKLYPNSGSSIDWAHSKLHIPYTYLIEMLPGNNKTSSIDMSSFMPPPNMMVQNAKDILEGLSAMALSLLTPIRM</sequence>
<dbReference type="InterPro" id="IPR000834">
    <property type="entry name" value="Peptidase_M14"/>
</dbReference>
<organism evidence="8 9">
    <name type="scientific">Hydra vulgaris</name>
    <name type="common">Hydra</name>
    <name type="synonym">Hydra attenuata</name>
    <dbReference type="NCBI Taxonomy" id="6087"/>
    <lineage>
        <taxon>Eukaryota</taxon>
        <taxon>Metazoa</taxon>
        <taxon>Cnidaria</taxon>
        <taxon>Hydrozoa</taxon>
        <taxon>Hydroidolina</taxon>
        <taxon>Anthoathecata</taxon>
        <taxon>Aplanulata</taxon>
        <taxon>Hydridae</taxon>
        <taxon>Hydra</taxon>
    </lineage>
</organism>
<dbReference type="Gene3D" id="3.40.630.10">
    <property type="entry name" value="Zn peptidases"/>
    <property type="match status" value="1"/>
</dbReference>
<keyword evidence="3" id="KW-0479">Metal-binding</keyword>
<evidence type="ECO:0000256" key="6">
    <source>
        <dbReference type="SAM" id="Phobius"/>
    </source>
</evidence>
<dbReference type="PROSITE" id="PS00132">
    <property type="entry name" value="CARBOXYPEPT_ZN_1"/>
    <property type="match status" value="1"/>
</dbReference>
<evidence type="ECO:0000256" key="1">
    <source>
        <dbReference type="ARBA" id="ARBA00001947"/>
    </source>
</evidence>
<dbReference type="PANTHER" id="PTHR11705:SF91">
    <property type="entry name" value="FI01817P-RELATED"/>
    <property type="match status" value="1"/>
</dbReference>
<dbReference type="SUPFAM" id="SSF53187">
    <property type="entry name" value="Zn-dependent exopeptidases"/>
    <property type="match status" value="1"/>
</dbReference>
<dbReference type="SMART" id="SM00631">
    <property type="entry name" value="Zn_pept"/>
    <property type="match status" value="1"/>
</dbReference>
<evidence type="ECO:0000256" key="4">
    <source>
        <dbReference type="ARBA" id="ARBA00022833"/>
    </source>
</evidence>
<keyword evidence="6" id="KW-0472">Membrane</keyword>
<comment type="similarity">
    <text evidence="2 5">Belongs to the peptidase M14 family.</text>
</comment>
<dbReference type="Pfam" id="PF00246">
    <property type="entry name" value="Peptidase_M14"/>
    <property type="match status" value="1"/>
</dbReference>
<evidence type="ECO:0000259" key="7">
    <source>
        <dbReference type="PROSITE" id="PS52035"/>
    </source>
</evidence>
<feature type="domain" description="Peptidase M14" evidence="7">
    <location>
        <begin position="46"/>
        <end position="363"/>
    </location>
</feature>
<dbReference type="PROSITE" id="PS52035">
    <property type="entry name" value="PEPTIDASE_M14"/>
    <property type="match status" value="1"/>
</dbReference>
<feature type="transmembrane region" description="Helical" evidence="6">
    <location>
        <begin position="6"/>
        <end position="26"/>
    </location>
</feature>
<dbReference type="GO" id="GO:0004180">
    <property type="term" value="F:carboxypeptidase activity"/>
    <property type="evidence" value="ECO:0007669"/>
    <property type="project" value="UniProtKB-KW"/>
</dbReference>
<keyword evidence="9" id="KW-0378">Hydrolase</keyword>
<evidence type="ECO:0000313" key="9">
    <source>
        <dbReference type="RefSeq" id="XP_065668671.1"/>
    </source>
</evidence>
<protein>
    <submittedName>
        <fullName evidence="9">Carboxypeptidase B isoform X2</fullName>
    </submittedName>
</protein>
<keyword evidence="8" id="KW-1185">Reference proteome</keyword>
<dbReference type="GeneID" id="101238974"/>
<keyword evidence="6" id="KW-0812">Transmembrane</keyword>
<dbReference type="PANTHER" id="PTHR11705">
    <property type="entry name" value="PROTEASE FAMILY M14 CARBOXYPEPTIDASE A,B"/>
    <property type="match status" value="1"/>
</dbReference>
<gene>
    <name evidence="9" type="primary">LOC101238974</name>
</gene>
<dbReference type="RefSeq" id="XP_065668671.1">
    <property type="nucleotide sequence ID" value="XM_065812599.1"/>
</dbReference>
<dbReference type="InterPro" id="IPR057246">
    <property type="entry name" value="CARBOXYPEPT_ZN_1"/>
</dbReference>
<accession>A0ABM4D331</accession>
<evidence type="ECO:0000313" key="8">
    <source>
        <dbReference type="Proteomes" id="UP001652625"/>
    </source>
</evidence>
<evidence type="ECO:0000256" key="3">
    <source>
        <dbReference type="ARBA" id="ARBA00022723"/>
    </source>
</evidence>
<name>A0ABM4D331_HYDVU</name>
<keyword evidence="9" id="KW-0645">Protease</keyword>
<dbReference type="PRINTS" id="PR00765">
    <property type="entry name" value="CRBOXYPTASEA"/>
</dbReference>